<dbReference type="InterPro" id="IPR036871">
    <property type="entry name" value="PX_dom_sf"/>
</dbReference>
<proteinExistence type="predicted"/>
<dbReference type="SUPFAM" id="SSF64268">
    <property type="entry name" value="PX domain"/>
    <property type="match status" value="1"/>
</dbReference>
<dbReference type="EMBL" id="HBFQ01021262">
    <property type="protein sequence ID" value="CAD8840505.1"/>
    <property type="molecule type" value="Transcribed_RNA"/>
</dbReference>
<gene>
    <name evidence="2" type="ORF">NSCI0253_LOCUS14853</name>
</gene>
<dbReference type="Gene3D" id="3.30.1520.10">
    <property type="entry name" value="Phox-like domain"/>
    <property type="match status" value="1"/>
</dbReference>
<dbReference type="InterPro" id="IPR001683">
    <property type="entry name" value="PX_dom"/>
</dbReference>
<dbReference type="Pfam" id="PF00787">
    <property type="entry name" value="PX"/>
    <property type="match status" value="1"/>
</dbReference>
<protein>
    <recommendedName>
        <fullName evidence="1">PX domain-containing protein</fullName>
    </recommendedName>
</protein>
<evidence type="ECO:0000313" key="2">
    <source>
        <dbReference type="EMBL" id="CAD8840505.1"/>
    </source>
</evidence>
<organism evidence="2">
    <name type="scientific">Noctiluca scintillans</name>
    <name type="common">Sea sparkle</name>
    <name type="synonym">Red tide dinoflagellate</name>
    <dbReference type="NCBI Taxonomy" id="2966"/>
    <lineage>
        <taxon>Eukaryota</taxon>
        <taxon>Sar</taxon>
        <taxon>Alveolata</taxon>
        <taxon>Dinophyceae</taxon>
        <taxon>Noctilucales</taxon>
        <taxon>Noctilucaceae</taxon>
        <taxon>Noctiluca</taxon>
    </lineage>
</organism>
<dbReference type="AlphaFoldDB" id="A0A7S1F2Q9"/>
<dbReference type="GO" id="GO:0035091">
    <property type="term" value="F:phosphatidylinositol binding"/>
    <property type="evidence" value="ECO:0007669"/>
    <property type="project" value="InterPro"/>
</dbReference>
<accession>A0A7S1F2Q9</accession>
<feature type="domain" description="PX" evidence="1">
    <location>
        <begin position="35"/>
        <end position="150"/>
    </location>
</feature>
<evidence type="ECO:0000259" key="1">
    <source>
        <dbReference type="PROSITE" id="PS50195"/>
    </source>
</evidence>
<dbReference type="PROSITE" id="PS50195">
    <property type="entry name" value="PX"/>
    <property type="match status" value="1"/>
</dbReference>
<dbReference type="CDD" id="cd06093">
    <property type="entry name" value="PX_domain"/>
    <property type="match status" value="1"/>
</dbReference>
<name>A0A7S1F2Q9_NOCSC</name>
<sequence length="169" mass="19266">MAPQLNIENETPTNTLAKFRATKAKSFSSLRREQRGVRTHVTGHHVVKGLNSEHVEYTVLVKNGQDSWKICFRFSQFVKLHAELKRANIVRLPRLPSCLGLGLLDPTADWFCDGRQEQIEQYFQKVLDRQDSLGDATEVLHNFLGVKSNVPAHIRQPLCALQEHATSFF</sequence>
<reference evidence="2" key="1">
    <citation type="submission" date="2021-01" db="EMBL/GenBank/DDBJ databases">
        <authorList>
            <person name="Corre E."/>
            <person name="Pelletier E."/>
            <person name="Niang G."/>
            <person name="Scheremetjew M."/>
            <person name="Finn R."/>
            <person name="Kale V."/>
            <person name="Holt S."/>
            <person name="Cochrane G."/>
            <person name="Meng A."/>
            <person name="Brown T."/>
            <person name="Cohen L."/>
        </authorList>
    </citation>
    <scope>NUCLEOTIDE SEQUENCE</scope>
</reference>